<name>A0A1T3NYS5_9ACTN</name>
<dbReference type="STRING" id="159449.B4N89_13470"/>
<dbReference type="RefSeq" id="WP_078976083.1">
    <property type="nucleotide sequence ID" value="NZ_MWQN01000001.1"/>
</dbReference>
<accession>A0A1T3NYS5</accession>
<organism evidence="1 2">
    <name type="scientific">Embleya scabrispora</name>
    <dbReference type="NCBI Taxonomy" id="159449"/>
    <lineage>
        <taxon>Bacteria</taxon>
        <taxon>Bacillati</taxon>
        <taxon>Actinomycetota</taxon>
        <taxon>Actinomycetes</taxon>
        <taxon>Kitasatosporales</taxon>
        <taxon>Streptomycetaceae</taxon>
        <taxon>Embleya</taxon>
    </lineage>
</organism>
<gene>
    <name evidence="1" type="ORF">B4N89_13470</name>
</gene>
<protein>
    <recommendedName>
        <fullName evidence="3">Phage tail protein</fullName>
    </recommendedName>
</protein>
<dbReference type="Proteomes" id="UP000190037">
    <property type="component" value="Unassembled WGS sequence"/>
</dbReference>
<evidence type="ECO:0008006" key="3">
    <source>
        <dbReference type="Google" id="ProtNLM"/>
    </source>
</evidence>
<comment type="caution">
    <text evidence="1">The sequence shown here is derived from an EMBL/GenBank/DDBJ whole genome shotgun (WGS) entry which is preliminary data.</text>
</comment>
<dbReference type="AlphaFoldDB" id="A0A1T3NYS5"/>
<dbReference type="EMBL" id="MWQN01000001">
    <property type="protein sequence ID" value="OPC81810.1"/>
    <property type="molecule type" value="Genomic_DNA"/>
</dbReference>
<evidence type="ECO:0000313" key="2">
    <source>
        <dbReference type="Proteomes" id="UP000190037"/>
    </source>
</evidence>
<reference evidence="1 2" key="1">
    <citation type="submission" date="2017-03" db="EMBL/GenBank/DDBJ databases">
        <title>Draft genome sequence of Streptomyces scabrisporus NF3, endophyte isolated from Amphipterygium adstringens.</title>
        <authorList>
            <person name="Vazquez M."/>
            <person name="Ceapa C.D."/>
            <person name="Rodriguez Luna D."/>
            <person name="Sanchez Esquivel S."/>
        </authorList>
    </citation>
    <scope>NUCLEOTIDE SEQUENCE [LARGE SCALE GENOMIC DNA]</scope>
    <source>
        <strain evidence="1 2">NF3</strain>
    </source>
</reference>
<proteinExistence type="predicted"/>
<keyword evidence="2" id="KW-1185">Reference proteome</keyword>
<sequence>MPKMVLLAAYVSINANDLSSYATKAEVSVEVEDKDVTTYASLGWKEVLGGLKSGEVALEFKQDFAATKLDSIMWPLLGQVVPFEVRADQAAVGTSNPKYTGSLLINGWNPLEGGVGDDASVKVSYPTSGAVTRATA</sequence>
<dbReference type="OrthoDB" id="3387635at2"/>
<evidence type="ECO:0000313" key="1">
    <source>
        <dbReference type="EMBL" id="OPC81810.1"/>
    </source>
</evidence>